<keyword evidence="9" id="KW-0448">Lipopolysaccharide biosynthesis</keyword>
<protein>
    <recommendedName>
        <fullName evidence="3 9">3-deoxy-D-manno-octulosonic acid transferase</fullName>
        <shortName evidence="9">Kdo transferase</shortName>
        <ecNumber evidence="2 9">2.4.99.12</ecNumber>
    </recommendedName>
    <alternativeName>
        <fullName evidence="5 9">Lipid IV(A) 3-deoxy-D-manno-octulosonic acid transferase</fullName>
    </alternativeName>
</protein>
<feature type="site" description="Transition state stabilizer" evidence="8">
    <location>
        <position position="211"/>
    </location>
</feature>
<feature type="site" description="Transition state stabilizer" evidence="8">
    <location>
        <position position="133"/>
    </location>
</feature>
<dbReference type="KEGG" id="ote:Oter_2533"/>
<dbReference type="InterPro" id="IPR039901">
    <property type="entry name" value="Kdotransferase"/>
</dbReference>
<comment type="function">
    <text evidence="9">Involved in lipopolysaccharide (LPS) biosynthesis. Catalyzes the transfer of 3-deoxy-D-manno-octulosonate (Kdo) residue(s) from CMP-Kdo to lipid IV(A), the tetraacyldisaccharide-1,4'-bisphosphate precursor of lipid A.</text>
</comment>
<dbReference type="HOGENOM" id="CLU_036146_2_0_0"/>
<dbReference type="Proteomes" id="UP000007013">
    <property type="component" value="Chromosome"/>
</dbReference>
<keyword evidence="9" id="KW-0812">Transmembrane</keyword>
<dbReference type="PANTHER" id="PTHR42755:SF1">
    <property type="entry name" value="3-DEOXY-D-MANNO-OCTULOSONIC ACID TRANSFERASE, MITOCHONDRIAL-RELATED"/>
    <property type="match status" value="1"/>
</dbReference>
<evidence type="ECO:0000256" key="1">
    <source>
        <dbReference type="ARBA" id="ARBA00004713"/>
    </source>
</evidence>
<dbReference type="CAZy" id="GT30">
    <property type="family name" value="Glycosyltransferase Family 30"/>
</dbReference>
<comment type="similarity">
    <text evidence="9">Belongs to the glycosyltransferase group 1 family.</text>
</comment>
<evidence type="ECO:0000256" key="8">
    <source>
        <dbReference type="PIRSR" id="PIRSR639901-2"/>
    </source>
</evidence>
<reference evidence="11 12" key="1">
    <citation type="journal article" date="2011" name="J. Bacteriol.">
        <title>Genome sequence of the verrucomicrobium Opitutus terrae PB90-1, an abundant inhabitant of rice paddy soil ecosystems.</title>
        <authorList>
            <person name="van Passel M.W."/>
            <person name="Kant R."/>
            <person name="Palva A."/>
            <person name="Copeland A."/>
            <person name="Lucas S."/>
            <person name="Lapidus A."/>
            <person name="Glavina del Rio T."/>
            <person name="Pitluck S."/>
            <person name="Goltsman E."/>
            <person name="Clum A."/>
            <person name="Sun H."/>
            <person name="Schmutz J."/>
            <person name="Larimer F.W."/>
            <person name="Land M.L."/>
            <person name="Hauser L."/>
            <person name="Kyrpides N."/>
            <person name="Mikhailova N."/>
            <person name="Richardson P.P."/>
            <person name="Janssen P.H."/>
            <person name="de Vos W.M."/>
            <person name="Smidt H."/>
        </authorList>
    </citation>
    <scope>NUCLEOTIDE SEQUENCE [LARGE SCALE GENOMIC DNA]</scope>
    <source>
        <strain evidence="12">DSM 11246 / JCM 15787 / PB90-1</strain>
    </source>
</reference>
<comment type="catalytic activity">
    <reaction evidence="6 9">
        <text>lipid IVA (E. coli) + CMP-3-deoxy-beta-D-manno-octulosonate = alpha-Kdo-(2-&gt;6)-lipid IVA (E. coli) + CMP + H(+)</text>
        <dbReference type="Rhea" id="RHEA:28066"/>
        <dbReference type="ChEBI" id="CHEBI:15378"/>
        <dbReference type="ChEBI" id="CHEBI:58603"/>
        <dbReference type="ChEBI" id="CHEBI:60364"/>
        <dbReference type="ChEBI" id="CHEBI:60377"/>
        <dbReference type="ChEBI" id="CHEBI:85987"/>
        <dbReference type="EC" id="2.4.99.12"/>
    </reaction>
</comment>
<dbReference type="EMBL" id="CP001032">
    <property type="protein sequence ID" value="ACB75815.1"/>
    <property type="molecule type" value="Genomic_DNA"/>
</dbReference>
<evidence type="ECO:0000259" key="10">
    <source>
        <dbReference type="Pfam" id="PF04413"/>
    </source>
</evidence>
<feature type="transmembrane region" description="Helical" evidence="9">
    <location>
        <begin position="6"/>
        <end position="22"/>
    </location>
</feature>
<comment type="caution">
    <text evidence="9">Lacks conserved residue(s) required for the propagation of feature annotation.</text>
</comment>
<dbReference type="Pfam" id="PF04413">
    <property type="entry name" value="Glycos_transf_N"/>
    <property type="match status" value="1"/>
</dbReference>
<dbReference type="Gene3D" id="3.40.50.2000">
    <property type="entry name" value="Glycogen Phosphorylase B"/>
    <property type="match status" value="1"/>
</dbReference>
<sequence length="428" mass="48397">MFWFYRIVFLPALLVLAPRYLWRMRRRGGYRQKFQHRFGRGHDLPPKRPGVRRIWLQAVSVGEVLAIAPLLEALIKSGEAEVYLTTTTSTGHRLADERYFGFVIGLGYFPIDWWLFSRRAWRDIDPDMVILMEGERWPEHIHQANLRQVPVISINARTSDRSFRRLRNFGFANRLLFGGIDRLLPCSAQDEARFRQLGVPAEKIFTTGNIKLDLRIPRLTQAERTTLRTELGGCEGFVLLGSSTWPGEEAALLEAWQAARNRGVECTLLLVPRHAERRGELERLLREAQVGHHFRSRGPAPCRVAVTVADTTGELRTLTQLADLVFIGKSLPPNEGGQTPVEAAALEKPILFGPEMSNFRTIARELVAAGAARQVTDQQALTEVVCELLADPARRERMAGAAGEWQRNNAGAVERTLAVIREELARLK</sequence>
<feature type="transmembrane region" description="Helical" evidence="9">
    <location>
        <begin position="99"/>
        <end position="116"/>
    </location>
</feature>
<accession>B1ZT26</accession>
<proteinExistence type="inferred from homology"/>
<keyword evidence="9" id="KW-1133">Transmembrane helix</keyword>
<dbReference type="GO" id="GO:0009244">
    <property type="term" value="P:lipopolysaccharide core region biosynthetic process"/>
    <property type="evidence" value="ECO:0007669"/>
    <property type="project" value="UniProtKB-UniRule"/>
</dbReference>
<evidence type="ECO:0000256" key="3">
    <source>
        <dbReference type="ARBA" id="ARBA00019077"/>
    </source>
</evidence>
<feature type="active site" description="Proton acceptor" evidence="7">
    <location>
        <position position="63"/>
    </location>
</feature>
<organism evidence="11 12">
    <name type="scientific">Opitutus terrae (strain DSM 11246 / JCM 15787 / PB90-1)</name>
    <dbReference type="NCBI Taxonomy" id="452637"/>
    <lineage>
        <taxon>Bacteria</taxon>
        <taxon>Pseudomonadati</taxon>
        <taxon>Verrucomicrobiota</taxon>
        <taxon>Opitutia</taxon>
        <taxon>Opitutales</taxon>
        <taxon>Opitutaceae</taxon>
        <taxon>Opitutus</taxon>
    </lineage>
</organism>
<dbReference type="SUPFAM" id="SSF53756">
    <property type="entry name" value="UDP-Glycosyltransferase/glycogen phosphorylase"/>
    <property type="match status" value="1"/>
</dbReference>
<dbReference type="OrthoDB" id="9789797at2"/>
<dbReference type="eggNOG" id="COG1519">
    <property type="taxonomic scope" value="Bacteria"/>
</dbReference>
<keyword evidence="12" id="KW-1185">Reference proteome</keyword>
<evidence type="ECO:0000256" key="9">
    <source>
        <dbReference type="RuleBase" id="RU365103"/>
    </source>
</evidence>
<dbReference type="STRING" id="452637.Oter_2533"/>
<evidence type="ECO:0000313" key="11">
    <source>
        <dbReference type="EMBL" id="ACB75815.1"/>
    </source>
</evidence>
<evidence type="ECO:0000313" key="12">
    <source>
        <dbReference type="Proteomes" id="UP000007013"/>
    </source>
</evidence>
<feature type="domain" description="3-deoxy-D-manno-octulosonic-acid transferase N-terminal" evidence="10">
    <location>
        <begin position="33"/>
        <end position="213"/>
    </location>
</feature>
<evidence type="ECO:0000256" key="4">
    <source>
        <dbReference type="ARBA" id="ARBA00022679"/>
    </source>
</evidence>
<dbReference type="RefSeq" id="WP_012375350.1">
    <property type="nucleotide sequence ID" value="NC_010571.1"/>
</dbReference>
<dbReference type="GO" id="GO:0043842">
    <property type="term" value="F:Kdo transferase activity"/>
    <property type="evidence" value="ECO:0007669"/>
    <property type="project" value="UniProtKB-EC"/>
</dbReference>
<evidence type="ECO:0000256" key="2">
    <source>
        <dbReference type="ARBA" id="ARBA00012621"/>
    </source>
</evidence>
<comment type="subcellular location">
    <subcellularLocation>
        <location evidence="9">Cell membrane</location>
    </subcellularLocation>
</comment>
<dbReference type="GO" id="GO:0005886">
    <property type="term" value="C:plasma membrane"/>
    <property type="evidence" value="ECO:0007669"/>
    <property type="project" value="UniProtKB-SubCell"/>
</dbReference>
<name>B1ZT26_OPITP</name>
<dbReference type="InterPro" id="IPR007507">
    <property type="entry name" value="Glycos_transf_N"/>
</dbReference>
<evidence type="ECO:0000256" key="7">
    <source>
        <dbReference type="PIRSR" id="PIRSR639901-1"/>
    </source>
</evidence>
<keyword evidence="9" id="KW-0472">Membrane</keyword>
<keyword evidence="9" id="KW-1003">Cell membrane</keyword>
<dbReference type="GO" id="GO:0009245">
    <property type="term" value="P:lipid A biosynthetic process"/>
    <property type="evidence" value="ECO:0007669"/>
    <property type="project" value="TreeGrafter"/>
</dbReference>
<dbReference type="UniPathway" id="UPA00958"/>
<dbReference type="EC" id="2.4.99.12" evidence="2 9"/>
<evidence type="ECO:0000256" key="5">
    <source>
        <dbReference type="ARBA" id="ARBA00031445"/>
    </source>
</evidence>
<dbReference type="PANTHER" id="PTHR42755">
    <property type="entry name" value="3-DEOXY-MANNO-OCTULOSONATE CYTIDYLYLTRANSFERASE"/>
    <property type="match status" value="1"/>
</dbReference>
<dbReference type="AlphaFoldDB" id="B1ZT26"/>
<dbReference type="Gene3D" id="3.40.50.11720">
    <property type="entry name" value="3-Deoxy-D-manno-octulosonic-acid transferase, N-terminal domain"/>
    <property type="match status" value="1"/>
</dbReference>
<keyword evidence="4 9" id="KW-0808">Transferase</keyword>
<dbReference type="InterPro" id="IPR038107">
    <property type="entry name" value="Glycos_transf_N_sf"/>
</dbReference>
<comment type="pathway">
    <text evidence="1 9">Bacterial outer membrane biogenesis; LPS core biosynthesis.</text>
</comment>
<evidence type="ECO:0000256" key="6">
    <source>
        <dbReference type="ARBA" id="ARBA00049183"/>
    </source>
</evidence>
<gene>
    <name evidence="11" type="ordered locus">Oter_2533</name>
</gene>